<dbReference type="GO" id="GO:0051287">
    <property type="term" value="F:NAD binding"/>
    <property type="evidence" value="ECO:0007669"/>
    <property type="project" value="InterPro"/>
</dbReference>
<dbReference type="InterPro" id="IPR006140">
    <property type="entry name" value="D-isomer_DH_NAD-bd"/>
</dbReference>
<evidence type="ECO:0000256" key="2">
    <source>
        <dbReference type="ARBA" id="ARBA00023027"/>
    </source>
</evidence>
<dbReference type="OrthoDB" id="298012at2759"/>
<proteinExistence type="predicted"/>
<dbReference type="Proteomes" id="UP001652700">
    <property type="component" value="Unplaced"/>
</dbReference>
<dbReference type="CDD" id="cd05300">
    <property type="entry name" value="2-Hacid_dh_1"/>
    <property type="match status" value="1"/>
</dbReference>
<organism evidence="6">
    <name type="scientific">Diabrotica virgifera virgifera</name>
    <name type="common">western corn rootworm</name>
    <dbReference type="NCBI Taxonomy" id="50390"/>
    <lineage>
        <taxon>Eukaryota</taxon>
        <taxon>Metazoa</taxon>
        <taxon>Ecdysozoa</taxon>
        <taxon>Arthropoda</taxon>
        <taxon>Hexapoda</taxon>
        <taxon>Insecta</taxon>
        <taxon>Pterygota</taxon>
        <taxon>Neoptera</taxon>
        <taxon>Endopterygota</taxon>
        <taxon>Coleoptera</taxon>
        <taxon>Polyphaga</taxon>
        <taxon>Cucujiformia</taxon>
        <taxon>Chrysomeloidea</taxon>
        <taxon>Chrysomelidae</taxon>
        <taxon>Galerucinae</taxon>
        <taxon>Diabroticina</taxon>
        <taxon>Diabroticites</taxon>
        <taxon>Diabrotica</taxon>
    </lineage>
</organism>
<keyword evidence="1" id="KW-0560">Oxidoreductase</keyword>
<dbReference type="Pfam" id="PF02826">
    <property type="entry name" value="2-Hacid_dh_C"/>
    <property type="match status" value="1"/>
</dbReference>
<evidence type="ECO:0000313" key="6">
    <source>
        <dbReference type="RefSeq" id="XP_028136496.1"/>
    </source>
</evidence>
<keyword evidence="5" id="KW-1185">Reference proteome</keyword>
<sequence length="321" mass="36478">MHSVISVLSRIKNIVPELQNALPNLTFHEVSNAELDKQFKESHIIVADYDLLTPHMYSLPQAKWVQGTWAGVNDLMAKVTQPPPFSLSRFTGRHFGALMSEYVVANIINFERNAFETHQNQKMKQWIVDGKIEEHRAIFDLTVGILGLGNIGDRVARTLNYMGAVVFGYGRRPHLNLEDNPHISKYFSNQMLPQLLRECDYVVNTLPETQESKWLLNGDILENCKDKQAVFINVGRGTIISEEALIKALENKWISGAILDVFEQEPLPTESALWQMPNVIITPHVSASCRAKDIAQQMKDNLEYYRQNLPIPATVDFSKGY</sequence>
<dbReference type="GO" id="GO:0016491">
    <property type="term" value="F:oxidoreductase activity"/>
    <property type="evidence" value="ECO:0007669"/>
    <property type="project" value="UniProtKB-KW"/>
</dbReference>
<evidence type="ECO:0000313" key="4">
    <source>
        <dbReference type="EnsemblMetazoa" id="XP_028136496.1"/>
    </source>
</evidence>
<feature type="domain" description="D-isomer specific 2-hydroxyacid dehydrogenase NAD-binding" evidence="3">
    <location>
        <begin position="105"/>
        <end position="286"/>
    </location>
</feature>
<dbReference type="FunFam" id="3.40.50.720:FF:000363">
    <property type="entry name" value="D-isomer specific 2-hydroxyacid dehydrogenase"/>
    <property type="match status" value="1"/>
</dbReference>
<dbReference type="InterPro" id="IPR036291">
    <property type="entry name" value="NAD(P)-bd_dom_sf"/>
</dbReference>
<accession>A0A6P7FKH5</accession>
<dbReference type="EnsemblMetazoa" id="XM_028280695.1">
    <property type="protein sequence ID" value="XP_028136496.1"/>
    <property type="gene ID" value="LOC114331199"/>
</dbReference>
<dbReference type="AlphaFoldDB" id="A0A6P7FKH5"/>
<name>A0A6P7FKH5_DIAVI</name>
<dbReference type="SUPFAM" id="SSF51735">
    <property type="entry name" value="NAD(P)-binding Rossmann-fold domains"/>
    <property type="match status" value="1"/>
</dbReference>
<evidence type="ECO:0000256" key="1">
    <source>
        <dbReference type="ARBA" id="ARBA00023002"/>
    </source>
</evidence>
<dbReference type="Gene3D" id="3.40.50.720">
    <property type="entry name" value="NAD(P)-binding Rossmann-like Domain"/>
    <property type="match status" value="2"/>
</dbReference>
<evidence type="ECO:0000259" key="3">
    <source>
        <dbReference type="Pfam" id="PF02826"/>
    </source>
</evidence>
<keyword evidence="2" id="KW-0520">NAD</keyword>
<dbReference type="RefSeq" id="XP_028136496.1">
    <property type="nucleotide sequence ID" value="XM_028280695.1"/>
</dbReference>
<dbReference type="GeneID" id="114331199"/>
<dbReference type="PANTHER" id="PTHR43333:SF1">
    <property type="entry name" value="D-ISOMER SPECIFIC 2-HYDROXYACID DEHYDROGENASE NAD-BINDING DOMAIN-CONTAINING PROTEIN"/>
    <property type="match status" value="1"/>
</dbReference>
<gene>
    <name evidence="6" type="primary">LOC114331199</name>
</gene>
<reference evidence="4" key="2">
    <citation type="submission" date="2025-05" db="UniProtKB">
        <authorList>
            <consortium name="EnsemblMetazoa"/>
        </authorList>
    </citation>
    <scope>IDENTIFICATION</scope>
</reference>
<dbReference type="PANTHER" id="PTHR43333">
    <property type="entry name" value="2-HACID_DH_C DOMAIN-CONTAINING PROTEIN"/>
    <property type="match status" value="1"/>
</dbReference>
<protein>
    <submittedName>
        <fullName evidence="6">Uncharacterized protein LOC114331199 isoform X2</fullName>
    </submittedName>
</protein>
<reference evidence="6" key="1">
    <citation type="submission" date="2025-04" db="UniProtKB">
        <authorList>
            <consortium name="RefSeq"/>
        </authorList>
    </citation>
    <scope>IDENTIFICATION</scope>
    <source>
        <tissue evidence="6">Whole insect</tissue>
    </source>
</reference>
<evidence type="ECO:0000313" key="5">
    <source>
        <dbReference type="Proteomes" id="UP001652700"/>
    </source>
</evidence>